<gene>
    <name evidence="2" type="ORF">B5F17_05880</name>
</gene>
<protein>
    <submittedName>
        <fullName evidence="2">Multidrug ABC transporter permease</fullName>
    </submittedName>
</protein>
<keyword evidence="1" id="KW-0472">Membrane</keyword>
<dbReference type="AlphaFoldDB" id="A0A1Y4LB29"/>
<feature type="transmembrane region" description="Helical" evidence="1">
    <location>
        <begin position="170"/>
        <end position="192"/>
    </location>
</feature>
<comment type="caution">
    <text evidence="2">The sequence shown here is derived from an EMBL/GenBank/DDBJ whole genome shotgun (WGS) entry which is preliminary data.</text>
</comment>
<feature type="transmembrane region" description="Helical" evidence="1">
    <location>
        <begin position="58"/>
        <end position="78"/>
    </location>
</feature>
<feature type="transmembrane region" description="Helical" evidence="1">
    <location>
        <begin position="99"/>
        <end position="121"/>
    </location>
</feature>
<dbReference type="CDD" id="cd21809">
    <property type="entry name" value="ABC-2_lan_permease-like"/>
    <property type="match status" value="1"/>
</dbReference>
<organism evidence="2 3">
    <name type="scientific">Butyricicoccus pullicaecorum</name>
    <dbReference type="NCBI Taxonomy" id="501571"/>
    <lineage>
        <taxon>Bacteria</taxon>
        <taxon>Bacillati</taxon>
        <taxon>Bacillota</taxon>
        <taxon>Clostridia</taxon>
        <taxon>Eubacteriales</taxon>
        <taxon>Butyricicoccaceae</taxon>
        <taxon>Butyricicoccus</taxon>
    </lineage>
</organism>
<feature type="transmembrane region" description="Helical" evidence="1">
    <location>
        <begin position="212"/>
        <end position="234"/>
    </location>
</feature>
<reference evidence="3" key="1">
    <citation type="submission" date="2017-04" db="EMBL/GenBank/DDBJ databases">
        <title>Function of individual gut microbiota members based on whole genome sequencing of pure cultures obtained from chicken caecum.</title>
        <authorList>
            <person name="Medvecky M."/>
            <person name="Cejkova D."/>
            <person name="Polansky O."/>
            <person name="Karasova D."/>
            <person name="Kubasova T."/>
            <person name="Cizek A."/>
            <person name="Rychlik I."/>
        </authorList>
    </citation>
    <scope>NUCLEOTIDE SEQUENCE [LARGE SCALE GENOMIC DNA]</scope>
    <source>
        <strain evidence="3">An180</strain>
    </source>
</reference>
<accession>A0A1Y4LB29</accession>
<evidence type="ECO:0000313" key="3">
    <source>
        <dbReference type="Proteomes" id="UP000195897"/>
    </source>
</evidence>
<evidence type="ECO:0000256" key="1">
    <source>
        <dbReference type="SAM" id="Phobius"/>
    </source>
</evidence>
<keyword evidence="1" id="KW-1133">Transmembrane helix</keyword>
<feature type="transmembrane region" description="Helical" evidence="1">
    <location>
        <begin position="18"/>
        <end position="38"/>
    </location>
</feature>
<proteinExistence type="predicted"/>
<evidence type="ECO:0000313" key="2">
    <source>
        <dbReference type="EMBL" id="OUP53100.1"/>
    </source>
</evidence>
<dbReference type="Pfam" id="PF12730">
    <property type="entry name" value="ABC2_membrane_4"/>
    <property type="match status" value="1"/>
</dbReference>
<name>A0A1Y4LB29_9FIRM</name>
<feature type="transmembrane region" description="Helical" evidence="1">
    <location>
        <begin position="141"/>
        <end position="163"/>
    </location>
</feature>
<dbReference type="RefSeq" id="WP_087371788.1">
    <property type="nucleotide sequence ID" value="NZ_NFKK01000005.1"/>
</dbReference>
<sequence>MLLRCLHAELQKCRRSPVWLAFLVLPIFPAILGTGNYLSNLDALGNGWYSLWSQHTLFSSMFFLPALLGVFCSWQWRLEHTDHNWNSFLTAPVPVRDLYAAKLILAAGVSVLAQGCIGVLFLLSGKIAGLSAPIPPELLSWLLYGALGGVAVCAVQLFLSLIIRAFAPPVALALIGGIAGLLFTARGLGYAFPYSLLCLGMRANNPQMVLSPVPFLLSVLIYGIVFVFLALRYLKRREIAAE</sequence>
<dbReference type="EMBL" id="NFKK01000005">
    <property type="protein sequence ID" value="OUP53100.1"/>
    <property type="molecule type" value="Genomic_DNA"/>
</dbReference>
<keyword evidence="1" id="KW-0812">Transmembrane</keyword>
<dbReference type="Proteomes" id="UP000195897">
    <property type="component" value="Unassembled WGS sequence"/>
</dbReference>